<dbReference type="GO" id="GO:0016829">
    <property type="term" value="F:lyase activity"/>
    <property type="evidence" value="ECO:0007669"/>
    <property type="project" value="UniProtKB-KW"/>
</dbReference>
<dbReference type="GO" id="GO:0034477">
    <property type="term" value="P:U6 snRNA 3'-end processing"/>
    <property type="evidence" value="ECO:0007669"/>
    <property type="project" value="UniProtKB-UniRule"/>
</dbReference>
<evidence type="ECO:0000256" key="3">
    <source>
        <dbReference type="ARBA" id="ARBA00023239"/>
    </source>
</evidence>
<dbReference type="PANTHER" id="PTHR13522:SF3">
    <property type="entry name" value="U6 SNRNA PHOSPHODIESTERASE 1"/>
    <property type="match status" value="1"/>
</dbReference>
<name>A0A2G5CI71_AQUCA</name>
<sequence length="285" mass="32316">MEALVSSYGESSSSDSDSDSHVNSVRVEQEEEEEKSNRLPPPPLDLLNPPNSLDCLQTGNGSRVRSFPHVEGNYALHVSIPVHIPSTPGKELARLFKRIACVVPDLYVVDADIPLNVLCKDDQKLEQVGLGREFHISLGRTVPIRVHQIESIVTMLRQRLQSQKRYWIDFSKLEVFVNDDHTRTFLSLEITSRGLAEITKQIQSVNEIYRLHNLPEFYKDPRPHISLAWAVGDINHLLKRHVEEEMRRYCSNGGSVQKLNFTCQFSGIECKVGSKVYPICKVADV</sequence>
<dbReference type="GO" id="GO:0005634">
    <property type="term" value="C:nucleus"/>
    <property type="evidence" value="ECO:0007669"/>
    <property type="project" value="UniProtKB-SubCell"/>
</dbReference>
<evidence type="ECO:0000313" key="7">
    <source>
        <dbReference type="EMBL" id="PIA30992.1"/>
    </source>
</evidence>
<evidence type="ECO:0000256" key="5">
    <source>
        <dbReference type="HAMAP-Rule" id="MF_03040"/>
    </source>
</evidence>
<reference evidence="7 8" key="1">
    <citation type="submission" date="2017-09" db="EMBL/GenBank/DDBJ databases">
        <title>WGS assembly of Aquilegia coerulea Goldsmith.</title>
        <authorList>
            <person name="Hodges S."/>
            <person name="Kramer E."/>
            <person name="Nordborg M."/>
            <person name="Tomkins J."/>
            <person name="Borevitz J."/>
            <person name="Derieg N."/>
            <person name="Yan J."/>
            <person name="Mihaltcheva S."/>
            <person name="Hayes R.D."/>
            <person name="Rokhsar D."/>
        </authorList>
    </citation>
    <scope>NUCLEOTIDE SEQUENCE [LARGE SCALE GENOMIC DNA]</scope>
    <source>
        <strain evidence="8">cv. Goldsmith</strain>
    </source>
</reference>
<dbReference type="GO" id="GO:1990838">
    <property type="term" value="F:poly(U)-specific exoribonuclease activity, producing 3' uridine cyclic phosphate ends"/>
    <property type="evidence" value="ECO:0007669"/>
    <property type="project" value="UniProtKB-UniRule"/>
</dbReference>
<dbReference type="AlphaFoldDB" id="A0A2G5CI71"/>
<dbReference type="Pfam" id="PF09749">
    <property type="entry name" value="HVSL"/>
    <property type="match status" value="1"/>
</dbReference>
<dbReference type="HAMAP" id="MF_03040">
    <property type="entry name" value="USB1"/>
    <property type="match status" value="1"/>
</dbReference>
<proteinExistence type="inferred from homology"/>
<comment type="similarity">
    <text evidence="5">Belongs to the 2H phosphoesterase superfamily. USB1 family.</text>
</comment>
<evidence type="ECO:0000256" key="2">
    <source>
        <dbReference type="ARBA" id="ARBA00022801"/>
    </source>
</evidence>
<evidence type="ECO:0000313" key="8">
    <source>
        <dbReference type="Proteomes" id="UP000230069"/>
    </source>
</evidence>
<comment type="function">
    <text evidence="5">Phosphodiesterase responsible for the U6 snRNA 3' end processing. Acts as an exoribonuclease (RNase) responsible for trimming the poly(U) tract of the last nucleotides in the pre-U6 snRNA molecule, leading to the formation of mature U6 snRNA.</text>
</comment>
<keyword evidence="1 5" id="KW-0540">Nuclease</keyword>
<evidence type="ECO:0000256" key="1">
    <source>
        <dbReference type="ARBA" id="ARBA00022722"/>
    </source>
</evidence>
<dbReference type="STRING" id="218851.A0A2G5CI71"/>
<comment type="subcellular location">
    <subcellularLocation>
        <location evidence="5">Nucleus</location>
    </subcellularLocation>
</comment>
<feature type="compositionally biased region" description="Low complexity" evidence="6">
    <location>
        <begin position="1"/>
        <end position="25"/>
    </location>
</feature>
<feature type="active site" description="Proton donor/acceptor" evidence="5">
    <location>
        <position position="224"/>
    </location>
</feature>
<keyword evidence="3" id="KW-0456">Lyase</keyword>
<evidence type="ECO:0000256" key="6">
    <source>
        <dbReference type="SAM" id="MobiDB-lite"/>
    </source>
</evidence>
<dbReference type="FunFam" id="3.90.1140.10:FF:000008">
    <property type="entry name" value="U6 snRNA phosphodiesterase"/>
    <property type="match status" value="1"/>
</dbReference>
<accession>A0A2G5CI71</accession>
<evidence type="ECO:0000256" key="4">
    <source>
        <dbReference type="ARBA" id="ARBA00023242"/>
    </source>
</evidence>
<dbReference type="EC" id="3.1.4.-" evidence="5"/>
<keyword evidence="8" id="KW-1185">Reference proteome</keyword>
<protein>
    <recommendedName>
        <fullName evidence="5">U6 snRNA phosphodiesterase</fullName>
        <ecNumber evidence="5">3.1.4.-</ecNumber>
    </recommendedName>
</protein>
<dbReference type="Proteomes" id="UP000230069">
    <property type="component" value="Unassembled WGS sequence"/>
</dbReference>
<dbReference type="OrthoDB" id="49151at2759"/>
<keyword evidence="2 5" id="KW-0378">Hydrolase</keyword>
<dbReference type="InterPro" id="IPR027521">
    <property type="entry name" value="Usb1"/>
</dbReference>
<dbReference type="Gene3D" id="3.90.1140.10">
    <property type="entry name" value="Cyclic phosphodiesterase"/>
    <property type="match status" value="1"/>
</dbReference>
<dbReference type="EMBL" id="KZ305070">
    <property type="protein sequence ID" value="PIA30992.1"/>
    <property type="molecule type" value="Genomic_DNA"/>
</dbReference>
<feature type="active site" description="Proton donor/acceptor" evidence="5">
    <location>
        <position position="135"/>
    </location>
</feature>
<dbReference type="FunCoup" id="A0A2G5CI71">
    <property type="interactions" value="1679"/>
</dbReference>
<feature type="region of interest" description="Disordered" evidence="6">
    <location>
        <begin position="1"/>
        <end position="49"/>
    </location>
</feature>
<organism evidence="7 8">
    <name type="scientific">Aquilegia coerulea</name>
    <name type="common">Rocky mountain columbine</name>
    <dbReference type="NCBI Taxonomy" id="218851"/>
    <lineage>
        <taxon>Eukaryota</taxon>
        <taxon>Viridiplantae</taxon>
        <taxon>Streptophyta</taxon>
        <taxon>Embryophyta</taxon>
        <taxon>Tracheophyta</taxon>
        <taxon>Spermatophyta</taxon>
        <taxon>Magnoliopsida</taxon>
        <taxon>Ranunculales</taxon>
        <taxon>Ranunculaceae</taxon>
        <taxon>Thalictroideae</taxon>
        <taxon>Aquilegia</taxon>
    </lineage>
</organism>
<dbReference type="PANTHER" id="PTHR13522">
    <property type="entry name" value="U6 SNRNA PHOSPHODIESTERASE 1"/>
    <property type="match status" value="1"/>
</dbReference>
<dbReference type="InParanoid" id="A0A2G5CI71"/>
<keyword evidence="4 5" id="KW-0539">Nucleus</keyword>
<gene>
    <name evidence="7" type="ORF">AQUCO_05300072v1</name>
</gene>